<name>A0A1M7B8M1_9FLAO</name>
<evidence type="ECO:0000313" key="2">
    <source>
        <dbReference type="Proteomes" id="UP000184031"/>
    </source>
</evidence>
<organism evidence="1 2">
    <name type="scientific">Flagellimonas taeanensis</name>
    <dbReference type="NCBI Taxonomy" id="1005926"/>
    <lineage>
        <taxon>Bacteria</taxon>
        <taxon>Pseudomonadati</taxon>
        <taxon>Bacteroidota</taxon>
        <taxon>Flavobacteriia</taxon>
        <taxon>Flavobacteriales</taxon>
        <taxon>Flavobacteriaceae</taxon>
        <taxon>Flagellimonas</taxon>
    </lineage>
</organism>
<reference evidence="1 2" key="1">
    <citation type="submission" date="2016-11" db="EMBL/GenBank/DDBJ databases">
        <authorList>
            <person name="Varghese N."/>
            <person name="Submissions S."/>
        </authorList>
    </citation>
    <scope>NUCLEOTIDE SEQUENCE [LARGE SCALE GENOMIC DNA]</scope>
    <source>
        <strain evidence="1 2">CGMCC 1.12174</strain>
    </source>
</reference>
<comment type="caution">
    <text evidence="1">The sequence shown here is derived from an EMBL/GenBank/DDBJ whole genome shotgun (WGS) entry which is preliminary data.</text>
</comment>
<protein>
    <submittedName>
        <fullName evidence="1">Uncharacterized protein</fullName>
    </submittedName>
</protein>
<accession>A0A1M7B8M1</accession>
<proteinExistence type="predicted"/>
<dbReference type="EMBL" id="FRAT01000011">
    <property type="protein sequence ID" value="SHL51365.1"/>
    <property type="molecule type" value="Genomic_DNA"/>
</dbReference>
<dbReference type="STRING" id="1055723.SAMN05216293_3623"/>
<evidence type="ECO:0000313" key="1">
    <source>
        <dbReference type="EMBL" id="SHL51365.1"/>
    </source>
</evidence>
<dbReference type="AlphaFoldDB" id="A0A1M7B8M1"/>
<sequence>MKTFDTLSQTMTYLQSKVILMISIYVRNTLNVMC</sequence>
<dbReference type="Proteomes" id="UP000184031">
    <property type="component" value="Unassembled WGS sequence"/>
</dbReference>
<gene>
    <name evidence="1" type="ORF">SAMN05216293_3623</name>
</gene>